<protein>
    <recommendedName>
        <fullName evidence="2">RNase H type-1 domain-containing protein</fullName>
    </recommendedName>
</protein>
<evidence type="ECO:0000259" key="2">
    <source>
        <dbReference type="Pfam" id="PF00075"/>
    </source>
</evidence>
<dbReference type="SUPFAM" id="SSF53098">
    <property type="entry name" value="Ribonuclease H-like"/>
    <property type="match status" value="1"/>
</dbReference>
<evidence type="ECO:0000313" key="4">
    <source>
        <dbReference type="Proteomes" id="UP000503462"/>
    </source>
</evidence>
<evidence type="ECO:0000313" key="3">
    <source>
        <dbReference type="EMBL" id="QIW98257.1"/>
    </source>
</evidence>
<keyword evidence="4" id="KW-1185">Reference proteome</keyword>
<reference evidence="3 4" key="1">
    <citation type="journal article" date="2016" name="Sci. Rep.">
        <title>Peltaster fructicola genome reveals evolution from an invasive phytopathogen to an ectophytic parasite.</title>
        <authorList>
            <person name="Xu C."/>
            <person name="Chen H."/>
            <person name="Gleason M.L."/>
            <person name="Xu J.R."/>
            <person name="Liu H."/>
            <person name="Zhang R."/>
            <person name="Sun G."/>
        </authorList>
    </citation>
    <scope>NUCLEOTIDE SEQUENCE [LARGE SCALE GENOMIC DNA]</scope>
    <source>
        <strain evidence="3 4">LNHT1506</strain>
    </source>
</reference>
<dbReference type="Gene3D" id="3.30.420.10">
    <property type="entry name" value="Ribonuclease H-like superfamily/Ribonuclease H"/>
    <property type="match status" value="1"/>
</dbReference>
<feature type="domain" description="RNase H type-1" evidence="2">
    <location>
        <begin position="129"/>
        <end position="240"/>
    </location>
</feature>
<dbReference type="AlphaFoldDB" id="A0A6H0XUG6"/>
<feature type="region of interest" description="Disordered" evidence="1">
    <location>
        <begin position="1"/>
        <end position="26"/>
    </location>
</feature>
<dbReference type="Pfam" id="PF00075">
    <property type="entry name" value="RNase_H"/>
    <property type="match status" value="1"/>
</dbReference>
<dbReference type="InterPro" id="IPR036397">
    <property type="entry name" value="RNaseH_sf"/>
</dbReference>
<evidence type="ECO:0000256" key="1">
    <source>
        <dbReference type="SAM" id="MobiDB-lite"/>
    </source>
</evidence>
<dbReference type="EMBL" id="CP051140">
    <property type="protein sequence ID" value="QIW98257.1"/>
    <property type="molecule type" value="Genomic_DNA"/>
</dbReference>
<name>A0A6H0XUG6_9PEZI</name>
<dbReference type="GO" id="GO:0004523">
    <property type="term" value="F:RNA-DNA hybrid ribonuclease activity"/>
    <property type="evidence" value="ECO:0007669"/>
    <property type="project" value="InterPro"/>
</dbReference>
<sequence length="319" mass="35594">MDAPRLSMFEQEFGQEQSVDQDTAGALAFTSEGHSVQAAHRTPETGPPAATALPAAVTGAGEMIESEPVSQEPLQSDTRVLAATSTDSEVLEAGEGRRTPVHSQQATEPLLAQAKELPVQPATAASSNGRHPVIIVTDSARAIQRIRDVLHLPNIPNSDKVFDTSMLPDSRHTEIRKSMGIPPMEHDRRAPYFVSESEITTATLRVLCWLHHKMHKEVQIIWVPGHTGIEGNERADIIAAYARCRGQDHHAGGLHDRPIWYLWQRDAADTEEYRFGSRIRDLKAHMDRFVWDSTRPVANYEQTMPSRWIEDSIEDYAQE</sequence>
<dbReference type="GO" id="GO:0003676">
    <property type="term" value="F:nucleic acid binding"/>
    <property type="evidence" value="ECO:0007669"/>
    <property type="project" value="InterPro"/>
</dbReference>
<dbReference type="OrthoDB" id="3548481at2759"/>
<organism evidence="3 4">
    <name type="scientific">Peltaster fructicola</name>
    <dbReference type="NCBI Taxonomy" id="286661"/>
    <lineage>
        <taxon>Eukaryota</taxon>
        <taxon>Fungi</taxon>
        <taxon>Dikarya</taxon>
        <taxon>Ascomycota</taxon>
        <taxon>Pezizomycotina</taxon>
        <taxon>Dothideomycetes</taxon>
        <taxon>Dothideomycetes incertae sedis</taxon>
        <taxon>Peltaster</taxon>
    </lineage>
</organism>
<dbReference type="Proteomes" id="UP000503462">
    <property type="component" value="Chromosome 2"/>
</dbReference>
<gene>
    <name evidence="3" type="ORF">AMS68_003775</name>
</gene>
<proteinExistence type="predicted"/>
<accession>A0A6H0XUG6</accession>
<dbReference type="InterPro" id="IPR002156">
    <property type="entry name" value="RNaseH_domain"/>
</dbReference>
<dbReference type="InterPro" id="IPR012337">
    <property type="entry name" value="RNaseH-like_sf"/>
</dbReference>